<keyword evidence="2" id="KW-1185">Reference proteome</keyword>
<evidence type="ECO:0000313" key="1">
    <source>
        <dbReference type="EMBL" id="GBH33618.1"/>
    </source>
</evidence>
<evidence type="ECO:0000313" key="2">
    <source>
        <dbReference type="Proteomes" id="UP000245829"/>
    </source>
</evidence>
<dbReference type="EMBL" id="BGKI01000002">
    <property type="protein sequence ID" value="GBH33618.1"/>
    <property type="molecule type" value="Genomic_DNA"/>
</dbReference>
<protein>
    <submittedName>
        <fullName evidence="1">Uncharacterized protein</fullName>
    </submittedName>
</protein>
<name>A0A2S2KQ86_9ARCH</name>
<sequence length="142" mass="16502">MLVMISSDFKQSLAISRLCDDILESNERIFFVSSINYNGRVFESRSRNDSVLTKLSKSETEMFFMQRTLQTSLSKEFDDIVGPLNFITVQRETFLELIFPYTEGLILVVCDLDVVPNYLAKRILFVLRDFDWASKNSQIYNA</sequence>
<accession>A0A2S2KQ86</accession>
<reference evidence="1 2" key="1">
    <citation type="submission" date="2018-05" db="EMBL/GenBank/DDBJ databases">
        <title>genome sequencing of Nitrosopumilus sp. NM25.</title>
        <authorList>
            <person name="Mori K."/>
            <person name="Nakagawa T."/>
        </authorList>
    </citation>
    <scope>NUCLEOTIDE SEQUENCE [LARGE SCALE GENOMIC DNA]</scope>
    <source>
        <strain evidence="1 2">NM25</strain>
    </source>
</reference>
<comment type="caution">
    <text evidence="1">The sequence shown here is derived from an EMBL/GenBank/DDBJ whole genome shotgun (WGS) entry which is preliminary data.</text>
</comment>
<proteinExistence type="predicted"/>
<dbReference type="AlphaFoldDB" id="A0A2S2KQ86"/>
<organism evidence="1 2">
    <name type="scientific">Nitrosopumilus zosterae</name>
    <dbReference type="NCBI Taxonomy" id="718286"/>
    <lineage>
        <taxon>Archaea</taxon>
        <taxon>Nitrososphaerota</taxon>
        <taxon>Nitrososphaeria</taxon>
        <taxon>Nitrosopumilales</taxon>
        <taxon>Nitrosopumilaceae</taxon>
        <taxon>Nitrosopumilus</taxon>
    </lineage>
</organism>
<gene>
    <name evidence="1" type="ORF">NZNM25_04090</name>
</gene>
<dbReference type="Proteomes" id="UP000245829">
    <property type="component" value="Unassembled WGS sequence"/>
</dbReference>